<name>A0A433RQ78_9BACL</name>
<evidence type="ECO:0000313" key="2">
    <source>
        <dbReference type="Proteomes" id="UP000288623"/>
    </source>
</evidence>
<dbReference type="AlphaFoldDB" id="A0A433RQ78"/>
<reference evidence="1 2" key="1">
    <citation type="submission" date="2014-11" db="EMBL/GenBank/DDBJ databases">
        <title>Genome sequence and analysis of novel Kurthia sp.</title>
        <authorList>
            <person name="Lawson J.N."/>
            <person name="Gonzalez J.E."/>
            <person name="Rinauldi L."/>
            <person name="Xuan Z."/>
            <person name="Firman A."/>
            <person name="Shaddox L."/>
            <person name="Trudeau A."/>
            <person name="Shah S."/>
            <person name="Reiman D."/>
        </authorList>
    </citation>
    <scope>NUCLEOTIDE SEQUENCE [LARGE SCALE GENOMIC DNA]</scope>
    <source>
        <strain evidence="1 2">3B1D</strain>
    </source>
</reference>
<dbReference type="Proteomes" id="UP000288623">
    <property type="component" value="Unassembled WGS sequence"/>
</dbReference>
<evidence type="ECO:0000313" key="1">
    <source>
        <dbReference type="EMBL" id="RUS52559.1"/>
    </source>
</evidence>
<dbReference type="EMBL" id="JTFC01000042">
    <property type="protein sequence ID" value="RUS52559.1"/>
    <property type="molecule type" value="Genomic_DNA"/>
</dbReference>
<gene>
    <name evidence="1" type="ORF">QI30_17545</name>
</gene>
<organism evidence="1 2">
    <name type="scientific">Candidatus Kurthia intestinigallinarum</name>
    <dbReference type="NCBI Taxonomy" id="1562256"/>
    <lineage>
        <taxon>Bacteria</taxon>
        <taxon>Bacillati</taxon>
        <taxon>Bacillota</taxon>
        <taxon>Bacilli</taxon>
        <taxon>Bacillales</taxon>
        <taxon>Caryophanaceae</taxon>
        <taxon>Kurthia</taxon>
    </lineage>
</organism>
<sequence length="87" mass="10117">MIIAQQNILLVYTFLVLKKYSSETTPLNAAQVVNYMSAEFNVSQKLDRRTIYSHFIDLQKLSECYPEHVNFTFYRKANGAAYITVDQ</sequence>
<proteinExistence type="predicted"/>
<keyword evidence="2" id="KW-1185">Reference proteome</keyword>
<accession>A0A433RQ78</accession>
<protein>
    <submittedName>
        <fullName evidence="1">Uncharacterized protein</fullName>
    </submittedName>
</protein>
<comment type="caution">
    <text evidence="1">The sequence shown here is derived from an EMBL/GenBank/DDBJ whole genome shotgun (WGS) entry which is preliminary data.</text>
</comment>